<dbReference type="Pfam" id="PF02779">
    <property type="entry name" value="Transket_pyr"/>
    <property type="match status" value="1"/>
</dbReference>
<dbReference type="InParanoid" id="J4HWG6"/>
<dbReference type="PANTHER" id="PTHR43825:SF1">
    <property type="entry name" value="TRANSKETOLASE-LIKE PYRIMIDINE-BINDING DOMAIN-CONTAINING PROTEIN"/>
    <property type="match status" value="1"/>
</dbReference>
<dbReference type="SUPFAM" id="SSF52922">
    <property type="entry name" value="TK C-terminal domain-like"/>
    <property type="match status" value="1"/>
</dbReference>
<evidence type="ECO:0000256" key="2">
    <source>
        <dbReference type="ARBA" id="ARBA00001941"/>
    </source>
</evidence>
<dbReference type="InterPro" id="IPR005475">
    <property type="entry name" value="Transketolase-like_Pyr-bd"/>
</dbReference>
<accession>J4HWG6</accession>
<dbReference type="GO" id="GO:0005737">
    <property type="term" value="C:cytoplasm"/>
    <property type="evidence" value="ECO:0007669"/>
    <property type="project" value="UniProtKB-ARBA"/>
</dbReference>
<evidence type="ECO:0000313" key="8">
    <source>
        <dbReference type="EMBL" id="CCM02227.1"/>
    </source>
</evidence>
<evidence type="ECO:0000256" key="4">
    <source>
        <dbReference type="ARBA" id="ARBA00001964"/>
    </source>
</evidence>
<evidence type="ECO:0000256" key="6">
    <source>
        <dbReference type="SAM" id="MobiDB-lite"/>
    </source>
</evidence>
<dbReference type="Pfam" id="PF00456">
    <property type="entry name" value="Transketolase_N"/>
    <property type="match status" value="1"/>
</dbReference>
<dbReference type="Pfam" id="PF02780">
    <property type="entry name" value="Transketolase_C"/>
    <property type="match status" value="1"/>
</dbReference>
<comment type="cofactor">
    <cofactor evidence="2">
        <name>Co(2+)</name>
        <dbReference type="ChEBI" id="CHEBI:48828"/>
    </cofactor>
</comment>
<keyword evidence="9" id="KW-1185">Reference proteome</keyword>
<feature type="domain" description="Transketolase-like pyrimidine-binding" evidence="7">
    <location>
        <begin position="412"/>
        <end position="580"/>
    </location>
</feature>
<comment type="cofactor">
    <cofactor evidence="4">
        <name>thiamine diphosphate</name>
        <dbReference type="ChEBI" id="CHEBI:58937"/>
    </cofactor>
</comment>
<reference evidence="8 9" key="1">
    <citation type="journal article" date="2012" name="Appl. Environ. Microbiol.">
        <title>Short-read sequencing for genomic analysis of the brown rot fungus Fibroporia radiculosa.</title>
        <authorList>
            <person name="Tang J.D."/>
            <person name="Perkins A.D."/>
            <person name="Sonstegard T.S."/>
            <person name="Schroeder S.G."/>
            <person name="Burgess S.C."/>
            <person name="Diehl S.V."/>
        </authorList>
    </citation>
    <scope>NUCLEOTIDE SEQUENCE [LARGE SCALE GENOMIC DNA]</scope>
    <source>
        <strain evidence="8 9">TFFH 294</strain>
    </source>
</reference>
<dbReference type="GO" id="GO:0006091">
    <property type="term" value="P:generation of precursor metabolites and energy"/>
    <property type="evidence" value="ECO:0007669"/>
    <property type="project" value="UniProtKB-ARBA"/>
</dbReference>
<protein>
    <recommendedName>
        <fullName evidence="7">Transketolase-like pyrimidine-binding domain-containing protein</fullName>
    </recommendedName>
</protein>
<dbReference type="SMART" id="SM00861">
    <property type="entry name" value="Transket_pyr"/>
    <property type="match status" value="1"/>
</dbReference>
<gene>
    <name evidence="8" type="ORF">FIBRA_04307</name>
</gene>
<evidence type="ECO:0000256" key="1">
    <source>
        <dbReference type="ARBA" id="ARBA00001936"/>
    </source>
</evidence>
<dbReference type="Proteomes" id="UP000006352">
    <property type="component" value="Unassembled WGS sequence"/>
</dbReference>
<dbReference type="InterPro" id="IPR051157">
    <property type="entry name" value="PDH/Transketolase"/>
</dbReference>
<feature type="region of interest" description="Disordered" evidence="6">
    <location>
        <begin position="27"/>
        <end position="75"/>
    </location>
</feature>
<dbReference type="InterPro" id="IPR033248">
    <property type="entry name" value="Transketolase_C"/>
</dbReference>
<dbReference type="PANTHER" id="PTHR43825">
    <property type="entry name" value="PYRUVATE DEHYDROGENASE E1 COMPONENT"/>
    <property type="match status" value="1"/>
</dbReference>
<comment type="cofactor">
    <cofactor evidence="3">
        <name>Mg(2+)</name>
        <dbReference type="ChEBI" id="CHEBI:18420"/>
    </cofactor>
</comment>
<dbReference type="STRING" id="599839.J4HWG6"/>
<organism evidence="8 9">
    <name type="scientific">Fibroporia radiculosa</name>
    <dbReference type="NCBI Taxonomy" id="599839"/>
    <lineage>
        <taxon>Eukaryota</taxon>
        <taxon>Fungi</taxon>
        <taxon>Dikarya</taxon>
        <taxon>Basidiomycota</taxon>
        <taxon>Agaricomycotina</taxon>
        <taxon>Agaricomycetes</taxon>
        <taxon>Polyporales</taxon>
        <taxon>Fibroporiaceae</taxon>
        <taxon>Fibroporia</taxon>
    </lineage>
</organism>
<dbReference type="EMBL" id="HE797068">
    <property type="protein sequence ID" value="CCM02227.1"/>
    <property type="molecule type" value="Genomic_DNA"/>
</dbReference>
<sequence>MVVSQMCAPSNVCPSSVAAAWGNRGEPRSAIADRPRDYDKAVSRSTPQHHRCPLFSCFSPSPPTPPPHKRKMSGPESKFPIDLKSLKKVTLDPSNPKLTPEQKAALSYNIQLMRDAIVLFTATGAARGVSGHTGGAYDTVPEVCLLLSLFNHSDKYVPILFDEAGEYFRLYALRFAFDRDREGHRVATQYLLSAIDGHIPAEHLLHYREANSKLPGHPELGLTPGVKFSSGRLGHVWPWVNGIALANRDKTVFMLGSDGSQQEGNDAEAARLAVAQGLNVKLLIDDNDVTIAGHPSQYLKGYDLAKTLSGHGLKVFTVQGEDLDALWSALCDIIVYDGPAAVVCKRLMAPGVADIEGSTHGHDVIPIKAAVNYLKSRGHPETMATDILYNIKPHSIPYLYIGSTKEVGANRVVFGQAVNLVLDKLSKEEAAKKVMVIDSDLEGSTGLKVIHEKHPEVFVPSGIMERGNFSAAAGFGFDENKFGVFSTFSAFLEMVISEITMARLNNCNVLCHFSHSGVDEMADNTCHFGVNSLFADNGLADTHSWLYFPADAAQMIAVIQRVFFERGLRFVFSTRSKVPYMLREDGKTRVFDDEYKFVPGKDEVIAEGTAGYVVSYGEMLYRAWDAVLRCRQEGLNVGLINKPTLNVVDEEMIKKIGSSPFVLVVESLNQKTGLGSKFGTWLLERQLTPRYGYMGTNKEGKLRRTYRADPSSGSGSSGYHSRFLQAKLGARCESL</sequence>
<dbReference type="Gene3D" id="3.40.50.920">
    <property type="match status" value="1"/>
</dbReference>
<evidence type="ECO:0000256" key="3">
    <source>
        <dbReference type="ARBA" id="ARBA00001946"/>
    </source>
</evidence>
<dbReference type="InterPro" id="IPR029061">
    <property type="entry name" value="THDP-binding"/>
</dbReference>
<proteinExistence type="inferred from homology"/>
<evidence type="ECO:0000256" key="5">
    <source>
        <dbReference type="ARBA" id="ARBA00007131"/>
    </source>
</evidence>
<name>J4HWG6_9APHY</name>
<dbReference type="GeneID" id="24097138"/>
<feature type="compositionally biased region" description="Basic and acidic residues" evidence="6">
    <location>
        <begin position="27"/>
        <end position="42"/>
    </location>
</feature>
<comment type="similarity">
    <text evidence="5">Belongs to the transketolase family.</text>
</comment>
<dbReference type="HOGENOM" id="CLU_028734_0_0_1"/>
<dbReference type="OrthoDB" id="10267175at2759"/>
<dbReference type="InterPro" id="IPR005474">
    <property type="entry name" value="Transketolase_N"/>
</dbReference>
<evidence type="ECO:0000259" key="7">
    <source>
        <dbReference type="SMART" id="SM00861"/>
    </source>
</evidence>
<evidence type="ECO:0000313" key="9">
    <source>
        <dbReference type="Proteomes" id="UP000006352"/>
    </source>
</evidence>
<dbReference type="RefSeq" id="XP_012181510.1">
    <property type="nucleotide sequence ID" value="XM_012326120.1"/>
</dbReference>
<dbReference type="SUPFAM" id="SSF52518">
    <property type="entry name" value="Thiamin diphosphate-binding fold (THDP-binding)"/>
    <property type="match status" value="2"/>
</dbReference>
<dbReference type="InterPro" id="IPR009014">
    <property type="entry name" value="Transketo_C/PFOR_II"/>
</dbReference>
<comment type="cofactor">
    <cofactor evidence="1">
        <name>Mn(2+)</name>
        <dbReference type="ChEBI" id="CHEBI:29035"/>
    </cofactor>
</comment>
<dbReference type="Gene3D" id="3.40.50.970">
    <property type="match status" value="2"/>
</dbReference>
<dbReference type="AlphaFoldDB" id="J4HWG6"/>